<dbReference type="AlphaFoldDB" id="A0A0K2ZYQ4"/>
<dbReference type="PROSITE" id="PS51481">
    <property type="entry name" value="DHAK"/>
    <property type="match status" value="1"/>
</dbReference>
<evidence type="ECO:0000259" key="5">
    <source>
        <dbReference type="PROSITE" id="PS51480"/>
    </source>
</evidence>
<accession>A0A0K2ZYQ4</accession>
<dbReference type="GO" id="GO:0019563">
    <property type="term" value="P:glycerol catabolic process"/>
    <property type="evidence" value="ECO:0007669"/>
    <property type="project" value="TreeGrafter"/>
</dbReference>
<reference evidence="7 8" key="1">
    <citation type="submission" date="2015-07" db="EMBL/GenBank/DDBJ databases">
        <authorList>
            <person name="Noorani M."/>
        </authorList>
    </citation>
    <scope>NUCLEOTIDE SEQUENCE [LARGE SCALE GENOMIC DNA]</scope>
    <source>
        <strain evidence="7">LMG728</strain>
    </source>
</reference>
<dbReference type="InterPro" id="IPR004006">
    <property type="entry name" value="DhaK_dom"/>
</dbReference>
<keyword evidence="3 7" id="KW-0418">Kinase</keyword>
<dbReference type="PROSITE" id="PS51480">
    <property type="entry name" value="DHAL"/>
    <property type="match status" value="1"/>
</dbReference>
<dbReference type="InterPro" id="IPR036117">
    <property type="entry name" value="DhaL_dom_sf"/>
</dbReference>
<dbReference type="Proteomes" id="UP000041247">
    <property type="component" value="Unassembled WGS sequence"/>
</dbReference>
<evidence type="ECO:0000313" key="7">
    <source>
        <dbReference type="EMBL" id="CTP89304.1"/>
    </source>
</evidence>
<dbReference type="Gene3D" id="3.40.50.10440">
    <property type="entry name" value="Dihydroxyacetone kinase, domain 1"/>
    <property type="match status" value="1"/>
</dbReference>
<dbReference type="Pfam" id="PF02734">
    <property type="entry name" value="Dak2"/>
    <property type="match status" value="1"/>
</dbReference>
<dbReference type="PANTHER" id="PTHR28629">
    <property type="entry name" value="TRIOKINASE/FMN CYCLASE"/>
    <property type="match status" value="1"/>
</dbReference>
<evidence type="ECO:0000256" key="1">
    <source>
        <dbReference type="ARBA" id="ARBA00022679"/>
    </source>
</evidence>
<dbReference type="FunFam" id="3.40.50.10440:FF:000001">
    <property type="entry name" value="Dihydroxyacetone kinase, DhaK subunit"/>
    <property type="match status" value="1"/>
</dbReference>
<dbReference type="GO" id="GO:0004371">
    <property type="term" value="F:glycerone kinase activity"/>
    <property type="evidence" value="ECO:0007669"/>
    <property type="project" value="InterPro"/>
</dbReference>
<evidence type="ECO:0000256" key="2">
    <source>
        <dbReference type="ARBA" id="ARBA00022741"/>
    </source>
</evidence>
<keyword evidence="4" id="KW-0067">ATP-binding</keyword>
<dbReference type="GO" id="GO:0005829">
    <property type="term" value="C:cytosol"/>
    <property type="evidence" value="ECO:0007669"/>
    <property type="project" value="TreeGrafter"/>
</dbReference>
<gene>
    <name evidence="7" type="ORF">XTPLMG728_2194</name>
</gene>
<evidence type="ECO:0000256" key="4">
    <source>
        <dbReference type="ARBA" id="ARBA00022840"/>
    </source>
</evidence>
<keyword evidence="1" id="KW-0808">Transferase</keyword>
<dbReference type="SMART" id="SM01120">
    <property type="entry name" value="Dak2"/>
    <property type="match status" value="1"/>
</dbReference>
<dbReference type="Pfam" id="PF02733">
    <property type="entry name" value="Dak1"/>
    <property type="match status" value="1"/>
</dbReference>
<evidence type="ECO:0000259" key="6">
    <source>
        <dbReference type="PROSITE" id="PS51481"/>
    </source>
</evidence>
<feature type="domain" description="DhaK" evidence="6">
    <location>
        <begin position="7"/>
        <end position="322"/>
    </location>
</feature>
<dbReference type="Gene3D" id="3.30.1180.20">
    <property type="entry name" value="Dihydroxyacetone kinase, domain 2"/>
    <property type="match status" value="1"/>
</dbReference>
<name>A0A0K2ZYQ4_9XANT</name>
<dbReference type="InterPro" id="IPR050861">
    <property type="entry name" value="Dihydroxyacetone_Kinase"/>
</dbReference>
<evidence type="ECO:0000256" key="3">
    <source>
        <dbReference type="ARBA" id="ARBA00022777"/>
    </source>
</evidence>
<sequence>MDQFLTAPRAVVDDVLDAVAALQPLLRSDPASGTRIVLQAERDPAQVAVLSGGGAGHEPAHAGFVGPGMLSGAIAGDLFASPGVEAVLAAIRACADAPGVLLVIKNYTGDRLNFGLAAERARAEGIDVASVLVADDIALPDAAQPRGIAGTVLVHKYVGHLAREGVGLAELARRGQAFAGRLLSLGMALSSCTVPGRHAGRRAPELGLGIHNEPGTRKVQPASVEDALALVLDPLLAQADARYGAAAPLVLLLNDLGGCSTQELGVLTRLALQRIGSERIALMTLPAALMTSMDMHGFSITLAPADADVLAALRSPVQTLGWPGVRVPHAPVHFAPALSRSDAFRHGARDAQRAAALARVAQALIGAQAALDALDAQTGDGDAGSTFAAGARALQQALQQDALATGAAAPLAHGLAATIERSMGGSSGVLLSILFTTAATELEAGHGWVPALQAGVARMQHYGGAQLGDRTMLDALLPALHALARGGSADDAARAARAGADATAQLTQARAGRSAAVPADALRGVADPGADAVARAFAAWMNADTAPCQTGADP</sequence>
<dbReference type="GO" id="GO:0005524">
    <property type="term" value="F:ATP binding"/>
    <property type="evidence" value="ECO:0007669"/>
    <property type="project" value="UniProtKB-KW"/>
</dbReference>
<dbReference type="SUPFAM" id="SSF101473">
    <property type="entry name" value="DhaL-like"/>
    <property type="match status" value="1"/>
</dbReference>
<dbReference type="EMBL" id="CXOK01000061">
    <property type="protein sequence ID" value="CTP89304.1"/>
    <property type="molecule type" value="Genomic_DNA"/>
</dbReference>
<dbReference type="PANTHER" id="PTHR28629:SF4">
    <property type="entry name" value="TRIOKINASE_FMN CYCLASE"/>
    <property type="match status" value="1"/>
</dbReference>
<dbReference type="RefSeq" id="WP_053841126.1">
    <property type="nucleotide sequence ID" value="NZ_CP076250.1"/>
</dbReference>
<dbReference type="InterPro" id="IPR004007">
    <property type="entry name" value="DhaL_dom"/>
</dbReference>
<protein>
    <submittedName>
        <fullName evidence="7">Glycerone kinase</fullName>
    </submittedName>
</protein>
<proteinExistence type="predicted"/>
<keyword evidence="2" id="KW-0547">Nucleotide-binding</keyword>
<dbReference type="SUPFAM" id="SSF82549">
    <property type="entry name" value="DAK1/DegV-like"/>
    <property type="match status" value="1"/>
</dbReference>
<dbReference type="Gene3D" id="1.25.40.340">
    <property type="match status" value="1"/>
</dbReference>
<feature type="domain" description="DhaL" evidence="5">
    <location>
        <begin position="351"/>
        <end position="542"/>
    </location>
</feature>
<organism evidence="7 8">
    <name type="scientific">Xanthomonas graminis pv. poae</name>
    <dbReference type="NCBI Taxonomy" id="227946"/>
    <lineage>
        <taxon>Bacteria</taxon>
        <taxon>Pseudomonadati</taxon>
        <taxon>Pseudomonadota</taxon>
        <taxon>Gammaproteobacteria</taxon>
        <taxon>Lysobacterales</taxon>
        <taxon>Lysobacteraceae</taxon>
        <taxon>Xanthomonas</taxon>
        <taxon>Xanthomonas translucens group</taxon>
        <taxon>Xanthomonas graminis</taxon>
    </lineage>
</organism>
<evidence type="ECO:0000313" key="8">
    <source>
        <dbReference type="Proteomes" id="UP000041247"/>
    </source>
</evidence>